<dbReference type="InterPro" id="IPR053981">
    <property type="entry name" value="Gp44/GpP-like_2nd"/>
</dbReference>
<dbReference type="Gene3D" id="3.55.50.10">
    <property type="entry name" value="Baseplate protein-like domains"/>
    <property type="match status" value="1"/>
</dbReference>
<evidence type="ECO:0000313" key="4">
    <source>
        <dbReference type="EMBL" id="NHO53311.1"/>
    </source>
</evidence>
<sequence length="442" mass="47573">MTVISVQGSRRQIRVWIGEVELTTAVSIEVGRDLADICGAFRVTLDDPLRDAQAGFSDAVTSSPVIREHMPVRVDVAGETIFRGHVEELDLRVTEQQAQGVISGRDVSGDLVDCTGAPLGPGEYRQVTLATLVGSLVQPFGLSVDSDTDMGAPFTLVAVDPSESAMETIEKHARQRGVLVVSDGIGGLRLTKAGTTQAPAALEFPGNVLSVEGRVSVREHYSDVWVKGAFRSLERPATATLNGVKSPSDKPVSASDTTFTAKESAATLRFGHAVDTSVGRWRPRVWLAATQSGGSQSAQNAGNPVLDAQAAGNWGTQGVNAGAYRAGSRRRTRSRTATRQASDPWTLQDQADWRMRTTRAQGTARIYTVAGFDVDGVLWRPNTRVHVRDAYAGVDEEMLIGAVTYVSDDQGYRTRISVVRLDAYDLIGDEDHRRSAHGSSLR</sequence>
<reference evidence="4" key="1">
    <citation type="submission" date="2019-11" db="EMBL/GenBank/DDBJ databases">
        <title>Description of new Acetobacter species.</title>
        <authorList>
            <person name="Cleenwerck I."/>
            <person name="Sombolestani A.S."/>
        </authorList>
    </citation>
    <scope>NUCLEOTIDE SEQUENCE</scope>
    <source>
        <strain evidence="4">LMG 1626</strain>
    </source>
</reference>
<proteinExistence type="predicted"/>
<evidence type="ECO:0000259" key="2">
    <source>
        <dbReference type="Pfam" id="PF21929"/>
    </source>
</evidence>
<dbReference type="Pfam" id="PF21929">
    <property type="entry name" value="GpP_4th"/>
    <property type="match status" value="1"/>
</dbReference>
<feature type="domain" description="Baseplate hub protein gp44/GpP-like second" evidence="3">
    <location>
        <begin position="109"/>
        <end position="192"/>
    </location>
</feature>
<dbReference type="Pfam" id="PF22255">
    <property type="entry name" value="Gp44-like_2nd"/>
    <property type="match status" value="1"/>
</dbReference>
<evidence type="ECO:0000313" key="5">
    <source>
        <dbReference type="Proteomes" id="UP000597459"/>
    </source>
</evidence>
<dbReference type="Gene3D" id="2.30.300.10">
    <property type="entry name" value="Baseplate protein-like domain - beta roll fold"/>
    <property type="match status" value="2"/>
</dbReference>
<feature type="domain" description="Baseplate hub protein gp44/GpP-like C-terminal" evidence="2">
    <location>
        <begin position="348"/>
        <end position="426"/>
    </location>
</feature>
<accession>A0A967B759</accession>
<gene>
    <name evidence="4" type="ORF">GOB87_04955</name>
</gene>
<feature type="compositionally biased region" description="Basic residues" evidence="1">
    <location>
        <begin position="327"/>
        <end position="336"/>
    </location>
</feature>
<protein>
    <recommendedName>
        <fullName evidence="6">Phage tail protein</fullName>
    </recommendedName>
</protein>
<comment type="caution">
    <text evidence="4">The sequence shown here is derived from an EMBL/GenBank/DDBJ whole genome shotgun (WGS) entry which is preliminary data.</text>
</comment>
<dbReference type="AlphaFoldDB" id="A0A967B759"/>
<dbReference type="RefSeq" id="WP_166313447.1">
    <property type="nucleotide sequence ID" value="NZ_WOTH01000006.1"/>
</dbReference>
<name>A0A967B759_9PROT</name>
<dbReference type="EMBL" id="WOTH01000006">
    <property type="protein sequence ID" value="NHO53311.1"/>
    <property type="molecule type" value="Genomic_DNA"/>
</dbReference>
<dbReference type="InterPro" id="IPR053982">
    <property type="entry name" value="Gp44/GpP-like_C"/>
</dbReference>
<keyword evidence="5" id="KW-1185">Reference proteome</keyword>
<organism evidence="4 5">
    <name type="scientific">Acetobacter estunensis</name>
    <dbReference type="NCBI Taxonomy" id="104097"/>
    <lineage>
        <taxon>Bacteria</taxon>
        <taxon>Pseudomonadati</taxon>
        <taxon>Pseudomonadota</taxon>
        <taxon>Alphaproteobacteria</taxon>
        <taxon>Acetobacterales</taxon>
        <taxon>Acetobacteraceae</taxon>
        <taxon>Acetobacter</taxon>
    </lineage>
</organism>
<evidence type="ECO:0000259" key="3">
    <source>
        <dbReference type="Pfam" id="PF22255"/>
    </source>
</evidence>
<evidence type="ECO:0008006" key="6">
    <source>
        <dbReference type="Google" id="ProtNLM"/>
    </source>
</evidence>
<dbReference type="SUPFAM" id="SSF69279">
    <property type="entry name" value="Phage tail proteins"/>
    <property type="match status" value="3"/>
</dbReference>
<evidence type="ECO:0000256" key="1">
    <source>
        <dbReference type="SAM" id="MobiDB-lite"/>
    </source>
</evidence>
<dbReference type="Proteomes" id="UP000597459">
    <property type="component" value="Unassembled WGS sequence"/>
</dbReference>
<feature type="region of interest" description="Disordered" evidence="1">
    <location>
        <begin position="322"/>
        <end position="343"/>
    </location>
</feature>